<evidence type="ECO:0000259" key="5">
    <source>
        <dbReference type="Pfam" id="PF00081"/>
    </source>
</evidence>
<dbReference type="GO" id="GO:0046872">
    <property type="term" value="F:metal ion binding"/>
    <property type="evidence" value="ECO:0007669"/>
    <property type="project" value="UniProtKB-KW"/>
</dbReference>
<dbReference type="GO" id="GO:0004784">
    <property type="term" value="F:superoxide dismutase activity"/>
    <property type="evidence" value="ECO:0007669"/>
    <property type="project" value="UniProtKB-EC"/>
</dbReference>
<name>A0A644VQ83_9ZZZZ</name>
<reference evidence="7" key="1">
    <citation type="submission" date="2019-08" db="EMBL/GenBank/DDBJ databases">
        <authorList>
            <person name="Kucharzyk K."/>
            <person name="Murdoch R.W."/>
            <person name="Higgins S."/>
            <person name="Loffler F."/>
        </authorList>
    </citation>
    <scope>NUCLEOTIDE SEQUENCE</scope>
</reference>
<dbReference type="PRINTS" id="PR01703">
    <property type="entry name" value="MNSODISMTASE"/>
</dbReference>
<dbReference type="EC" id="1.15.1.1" evidence="2"/>
<dbReference type="PANTHER" id="PTHR43595:SF2">
    <property type="entry name" value="SMALL RIBOSOMAL SUBUNIT PROTEIN MS42"/>
    <property type="match status" value="1"/>
</dbReference>
<organism evidence="7">
    <name type="scientific">bioreactor metagenome</name>
    <dbReference type="NCBI Taxonomy" id="1076179"/>
    <lineage>
        <taxon>unclassified sequences</taxon>
        <taxon>metagenomes</taxon>
        <taxon>ecological metagenomes</taxon>
    </lineage>
</organism>
<dbReference type="Pfam" id="PF02777">
    <property type="entry name" value="Sod_Fe_C"/>
    <property type="match status" value="1"/>
</dbReference>
<accession>A0A644VQ83</accession>
<dbReference type="GO" id="GO:0005737">
    <property type="term" value="C:cytoplasm"/>
    <property type="evidence" value="ECO:0007669"/>
    <property type="project" value="TreeGrafter"/>
</dbReference>
<sequence>MKKLQLLLLVTCVLGFTAQAQYKLPQLNYSYADLEPYIDSTTMYIHYNNHHAAYTNNLNAALSKYPELYKKDLVEIFQNFSELPADIQTAVRNNGGGYYNHVLFWELLTPASKSKMSPVVEKALIANFGSVDQFKAEFEKAAATRFGSGWAWLIKDNSGKLKIVSTPNQDNPLMSFAEAKGKPVLAIDVWEHAYYLKYQSKRADYTKAFWHVVNWKKVEELLK</sequence>
<keyword evidence="3" id="KW-0479">Metal-binding</keyword>
<dbReference type="SUPFAM" id="SSF46609">
    <property type="entry name" value="Fe,Mn superoxide dismutase (SOD), N-terminal domain"/>
    <property type="match status" value="1"/>
</dbReference>
<dbReference type="InterPro" id="IPR036324">
    <property type="entry name" value="Mn/Fe_SOD_N_sf"/>
</dbReference>
<dbReference type="FunFam" id="1.10.287.990:FF:000001">
    <property type="entry name" value="Superoxide dismutase"/>
    <property type="match status" value="1"/>
</dbReference>
<evidence type="ECO:0000256" key="2">
    <source>
        <dbReference type="ARBA" id="ARBA00012682"/>
    </source>
</evidence>
<dbReference type="EMBL" id="VSSQ01000363">
    <property type="protein sequence ID" value="MPL92593.1"/>
    <property type="molecule type" value="Genomic_DNA"/>
</dbReference>
<dbReference type="InterPro" id="IPR019832">
    <property type="entry name" value="Mn/Fe_SOD_C"/>
</dbReference>
<dbReference type="SUPFAM" id="SSF54719">
    <property type="entry name" value="Fe,Mn superoxide dismutase (SOD), C-terminal domain"/>
    <property type="match status" value="1"/>
</dbReference>
<dbReference type="Pfam" id="PF00081">
    <property type="entry name" value="Sod_Fe_N"/>
    <property type="match status" value="1"/>
</dbReference>
<keyword evidence="4 7" id="KW-0560">Oxidoreductase</keyword>
<comment type="similarity">
    <text evidence="1">Belongs to the iron/manganese superoxide dismutase family.</text>
</comment>
<gene>
    <name evidence="7" type="primary">sodA_4</name>
    <name evidence="7" type="ORF">SDC9_38702</name>
</gene>
<dbReference type="PIRSF" id="PIRSF000349">
    <property type="entry name" value="SODismutase"/>
    <property type="match status" value="1"/>
</dbReference>
<dbReference type="FunFam" id="3.55.40.20:FF:000001">
    <property type="entry name" value="Superoxide dismutase"/>
    <property type="match status" value="1"/>
</dbReference>
<comment type="caution">
    <text evidence="7">The sequence shown here is derived from an EMBL/GenBank/DDBJ whole genome shotgun (WGS) entry which is preliminary data.</text>
</comment>
<dbReference type="InterPro" id="IPR019833">
    <property type="entry name" value="Mn/Fe_SOD_BS"/>
</dbReference>
<evidence type="ECO:0000259" key="6">
    <source>
        <dbReference type="Pfam" id="PF02777"/>
    </source>
</evidence>
<protein>
    <recommendedName>
        <fullName evidence="2">superoxide dismutase</fullName>
        <ecNumber evidence="2">1.15.1.1</ecNumber>
    </recommendedName>
</protein>
<dbReference type="Gene3D" id="3.55.40.20">
    <property type="entry name" value="Iron/manganese superoxide dismutase, C-terminal domain"/>
    <property type="match status" value="1"/>
</dbReference>
<dbReference type="PROSITE" id="PS00088">
    <property type="entry name" value="SOD_MN"/>
    <property type="match status" value="1"/>
</dbReference>
<dbReference type="InterPro" id="IPR019831">
    <property type="entry name" value="Mn/Fe_SOD_N"/>
</dbReference>
<dbReference type="AlphaFoldDB" id="A0A644VQ83"/>
<dbReference type="InterPro" id="IPR036314">
    <property type="entry name" value="SOD_C_sf"/>
</dbReference>
<dbReference type="Gene3D" id="1.10.287.990">
    <property type="entry name" value="Fe,Mn superoxide dismutase (SOD) domain"/>
    <property type="match status" value="1"/>
</dbReference>
<dbReference type="PANTHER" id="PTHR43595">
    <property type="entry name" value="37S RIBOSOMAL PROTEIN S26, MITOCHONDRIAL"/>
    <property type="match status" value="1"/>
</dbReference>
<feature type="domain" description="Manganese/iron superoxide dismutase C-terminal" evidence="6">
    <location>
        <begin position="120"/>
        <end position="220"/>
    </location>
</feature>
<evidence type="ECO:0000256" key="1">
    <source>
        <dbReference type="ARBA" id="ARBA00008714"/>
    </source>
</evidence>
<feature type="domain" description="Manganese/iron superoxide dismutase N-terminal" evidence="5">
    <location>
        <begin position="21"/>
        <end position="108"/>
    </location>
</feature>
<evidence type="ECO:0000256" key="4">
    <source>
        <dbReference type="ARBA" id="ARBA00023002"/>
    </source>
</evidence>
<evidence type="ECO:0000313" key="7">
    <source>
        <dbReference type="EMBL" id="MPL92593.1"/>
    </source>
</evidence>
<evidence type="ECO:0000256" key="3">
    <source>
        <dbReference type="ARBA" id="ARBA00022723"/>
    </source>
</evidence>
<dbReference type="InterPro" id="IPR001189">
    <property type="entry name" value="Mn/Fe_SOD"/>
</dbReference>
<proteinExistence type="inferred from homology"/>